<gene>
    <name evidence="1" type="ORF">E2C01_024630</name>
</gene>
<organism evidence="1 2">
    <name type="scientific">Portunus trituberculatus</name>
    <name type="common">Swimming crab</name>
    <name type="synonym">Neptunus trituberculatus</name>
    <dbReference type="NCBI Taxonomy" id="210409"/>
    <lineage>
        <taxon>Eukaryota</taxon>
        <taxon>Metazoa</taxon>
        <taxon>Ecdysozoa</taxon>
        <taxon>Arthropoda</taxon>
        <taxon>Crustacea</taxon>
        <taxon>Multicrustacea</taxon>
        <taxon>Malacostraca</taxon>
        <taxon>Eumalacostraca</taxon>
        <taxon>Eucarida</taxon>
        <taxon>Decapoda</taxon>
        <taxon>Pleocyemata</taxon>
        <taxon>Brachyura</taxon>
        <taxon>Eubrachyura</taxon>
        <taxon>Portunoidea</taxon>
        <taxon>Portunidae</taxon>
        <taxon>Portuninae</taxon>
        <taxon>Portunus</taxon>
    </lineage>
</organism>
<dbReference type="AlphaFoldDB" id="A0A5B7EFB7"/>
<keyword evidence="2" id="KW-1185">Reference proteome</keyword>
<name>A0A5B7EFB7_PORTR</name>
<dbReference type="Proteomes" id="UP000324222">
    <property type="component" value="Unassembled WGS sequence"/>
</dbReference>
<protein>
    <submittedName>
        <fullName evidence="1">Uncharacterized protein</fullName>
    </submittedName>
</protein>
<sequence>MSLQHRLDELAATSHKVAQNAGQSNTSDSLGSIRHTVIIKGTSPPHLSSDEDRHVLYVLSDSFAATLMVPSDDWGVAVLVCEGWKQRVIATVMY</sequence>
<reference evidence="1 2" key="1">
    <citation type="submission" date="2019-05" db="EMBL/GenBank/DDBJ databases">
        <title>Another draft genome of Portunus trituberculatus and its Hox gene families provides insights of decapod evolution.</title>
        <authorList>
            <person name="Jeong J.-H."/>
            <person name="Song I."/>
            <person name="Kim S."/>
            <person name="Choi T."/>
            <person name="Kim D."/>
            <person name="Ryu S."/>
            <person name="Kim W."/>
        </authorList>
    </citation>
    <scope>NUCLEOTIDE SEQUENCE [LARGE SCALE GENOMIC DNA]</scope>
    <source>
        <tissue evidence="1">Muscle</tissue>
    </source>
</reference>
<accession>A0A5B7EFB7</accession>
<evidence type="ECO:0000313" key="2">
    <source>
        <dbReference type="Proteomes" id="UP000324222"/>
    </source>
</evidence>
<evidence type="ECO:0000313" key="1">
    <source>
        <dbReference type="EMBL" id="MPC31344.1"/>
    </source>
</evidence>
<dbReference type="EMBL" id="VSRR010002417">
    <property type="protein sequence ID" value="MPC31344.1"/>
    <property type="molecule type" value="Genomic_DNA"/>
</dbReference>
<comment type="caution">
    <text evidence="1">The sequence shown here is derived from an EMBL/GenBank/DDBJ whole genome shotgun (WGS) entry which is preliminary data.</text>
</comment>
<proteinExistence type="predicted"/>